<proteinExistence type="predicted"/>
<organism evidence="3 4">
    <name type="scientific">Tortispora caseinolytica NRRL Y-17796</name>
    <dbReference type="NCBI Taxonomy" id="767744"/>
    <lineage>
        <taxon>Eukaryota</taxon>
        <taxon>Fungi</taxon>
        <taxon>Dikarya</taxon>
        <taxon>Ascomycota</taxon>
        <taxon>Saccharomycotina</taxon>
        <taxon>Trigonopsidomycetes</taxon>
        <taxon>Trigonopsidales</taxon>
        <taxon>Trigonopsidaceae</taxon>
        <taxon>Tortispora</taxon>
    </lineage>
</organism>
<dbReference type="OrthoDB" id="120976at2759"/>
<dbReference type="InterPro" id="IPR051279">
    <property type="entry name" value="PP1-Reg/Actin-Interact_Protein"/>
</dbReference>
<dbReference type="Proteomes" id="UP000095023">
    <property type="component" value="Unassembled WGS sequence"/>
</dbReference>
<dbReference type="SMART" id="SM00368">
    <property type="entry name" value="LRR_RI"/>
    <property type="match status" value="4"/>
</dbReference>
<dbReference type="InterPro" id="IPR032675">
    <property type="entry name" value="LRR_dom_sf"/>
</dbReference>
<feature type="compositionally biased region" description="Basic residues" evidence="1">
    <location>
        <begin position="1"/>
        <end position="13"/>
    </location>
</feature>
<feature type="region of interest" description="Disordered" evidence="1">
    <location>
        <begin position="999"/>
        <end position="1033"/>
    </location>
</feature>
<evidence type="ECO:0000256" key="1">
    <source>
        <dbReference type="SAM" id="MobiDB-lite"/>
    </source>
</evidence>
<sequence length="1071" mass="118856">MSKKLNFWKRKSRSSLSSLSITDTDTTPVALKDATVISTKSPSIDQQPLSPDVNTFELWSAAYPQTAESGTESRNTNRSASSNGYTSTVSDASHPQLPDVLYHSEVSEYTGKLLRSKRVSYMVLTPTALERYKSFSRASEYYSLHSPRPSSIAPVAQSSIVCKTDNVISLYKPSPTAVQIEYLDDEYVCRSLLVLLPSENDANAWLQVLIEVTHGTTGCFKCTPQEVESAYALLQRENDFDPHTFSMIRTVRFQVLKPKSSDDLSAYAPAQHYILVIGKYKIHLLSLKSSSDSSSSLPSVLSFSTAPHSISSELPYLPATELCFNVIASFGILALTDIYLSSSMTFFSLAFHPPFQSPKVLNLASLCACDVVRAVRAVDKYLRPHWTYSPLFLEVPQFELEHEPSLADVISPLSPAQLEQFLPPTEPLTGSSSSDHLTDQFARTLAANCAANEADVSVFSYEITSNLSDSVAPDSGYSFTLSPSYQQDHYSCLHLLALFRSLRFIKEITRVSFKGVPLNEMLCVPAELQSSPNANESVHSTVLTVELLGLVSTAPQIRSFDFSGCIASHIPTNSKKNYSMMVSELLSAVCQVLEHPVSRIEDLRFAGLVIDSESFEYLLEILRQSSFAKRSSTYNHAGPRQSNHPLMNLDVSDCSLNEREIAMILEQISLERSALLSLDLSSNPGRMNTDTLAVAIASMKNIVHLRLESLKWFNISGDPILVSSVLARCDSLETLSLDGTYLSRRDIEELCDALSYLPNLKTLSLQGCQLHAQELAMIISAADAVTPKLEEELDLLLGDNRLFDASNQFNEGFAFTDIFANLKYLRSLSLARTDFVSEDVFCAFLRSLCKNKTIKRLNLSYLMLPSDAAEETCLLIGELFKHNSTLCDLYLKGEHTKLQTARIGTHLNVALPNLSFNTSLEVLHIDGNHLGAQGAYTMGNVLAKNDTLRQLMIDENNIGLHGFETILNSLEKQRSPCTYVWFPFKDKELQLRPLLAAADRGASGQEPHNARASLPNMTQHSKSRLSHSDAKTSMNDANAAAQSYMIMKEKWEAAYKRMQRILSHVICEEQE</sequence>
<dbReference type="InterPro" id="IPR057334">
    <property type="entry name" value="PH_2nd_LRR"/>
</dbReference>
<name>A0A1E4TM62_9ASCO</name>
<dbReference type="SMART" id="SM00233">
    <property type="entry name" value="PH"/>
    <property type="match status" value="1"/>
</dbReference>
<dbReference type="Pfam" id="PF25353">
    <property type="entry name" value="PH_2nd_LRR"/>
    <property type="match status" value="2"/>
</dbReference>
<feature type="region of interest" description="Disordered" evidence="1">
    <location>
        <begin position="66"/>
        <end position="92"/>
    </location>
</feature>
<accession>A0A1E4TM62</accession>
<gene>
    <name evidence="3" type="ORF">CANCADRAFT_1332</name>
</gene>
<feature type="region of interest" description="Disordered" evidence="1">
    <location>
        <begin position="1"/>
        <end position="23"/>
    </location>
</feature>
<evidence type="ECO:0000313" key="3">
    <source>
        <dbReference type="EMBL" id="ODV92738.1"/>
    </source>
</evidence>
<evidence type="ECO:0000313" key="4">
    <source>
        <dbReference type="Proteomes" id="UP000095023"/>
    </source>
</evidence>
<feature type="domain" description="PH" evidence="2">
    <location>
        <begin position="100"/>
        <end position="216"/>
    </location>
</feature>
<keyword evidence="4" id="KW-1185">Reference proteome</keyword>
<dbReference type="EMBL" id="KV453841">
    <property type="protein sequence ID" value="ODV92738.1"/>
    <property type="molecule type" value="Genomic_DNA"/>
</dbReference>
<dbReference type="PANTHER" id="PTHR24112">
    <property type="entry name" value="LEUCINE-RICH REPEAT, ISOFORM F-RELATED"/>
    <property type="match status" value="1"/>
</dbReference>
<evidence type="ECO:0000259" key="2">
    <source>
        <dbReference type="SMART" id="SM00233"/>
    </source>
</evidence>
<reference evidence="4" key="1">
    <citation type="submission" date="2016-02" db="EMBL/GenBank/DDBJ databases">
        <title>Comparative genomics of biotechnologically important yeasts.</title>
        <authorList>
            <consortium name="DOE Joint Genome Institute"/>
            <person name="Riley R."/>
            <person name="Haridas S."/>
            <person name="Wolfe K.H."/>
            <person name="Lopes M.R."/>
            <person name="Hittinger C.T."/>
            <person name="Goker M."/>
            <person name="Salamov A."/>
            <person name="Wisecaver J."/>
            <person name="Long T.M."/>
            <person name="Aerts A.L."/>
            <person name="Barry K."/>
            <person name="Choi C."/>
            <person name="Clum A."/>
            <person name="Coughlan A.Y."/>
            <person name="Deshpande S."/>
            <person name="Douglass A.P."/>
            <person name="Hanson S.J."/>
            <person name="Klenk H.-P."/>
            <person name="Labutti K."/>
            <person name="Lapidus A."/>
            <person name="Lindquist E."/>
            <person name="Lipzen A."/>
            <person name="Meier-Kolthoff J.P."/>
            <person name="Ohm R.A."/>
            <person name="Otillar R.P."/>
            <person name="Pangilinan J."/>
            <person name="Peng Y."/>
            <person name="Rokas A."/>
            <person name="Rosa C.A."/>
            <person name="Scheuner C."/>
            <person name="Sibirny A.A."/>
            <person name="Slot J.C."/>
            <person name="Stielow J.B."/>
            <person name="Sun H."/>
            <person name="Kurtzman C.P."/>
            <person name="Blackwell M."/>
            <person name="Jeffries T.W."/>
            <person name="Grigoriev I.V."/>
        </authorList>
    </citation>
    <scope>NUCLEOTIDE SEQUENCE [LARGE SCALE GENOMIC DNA]</scope>
    <source>
        <strain evidence="4">NRRL Y-17796</strain>
    </source>
</reference>
<dbReference type="Gene3D" id="3.80.10.10">
    <property type="entry name" value="Ribonuclease Inhibitor"/>
    <property type="match status" value="1"/>
</dbReference>
<dbReference type="InterPro" id="IPR001849">
    <property type="entry name" value="PH_domain"/>
</dbReference>
<dbReference type="SUPFAM" id="SSF52047">
    <property type="entry name" value="RNI-like"/>
    <property type="match status" value="1"/>
</dbReference>
<dbReference type="AlphaFoldDB" id="A0A1E4TM62"/>
<protein>
    <recommendedName>
        <fullName evidence="2">PH domain-containing protein</fullName>
    </recommendedName>
</protein>